<evidence type="ECO:0000256" key="2">
    <source>
        <dbReference type="ARBA" id="ARBA00004141"/>
    </source>
</evidence>
<comment type="subunit">
    <text evidence="10">NDH-1 is composed of 14 different subunits. Subunits NuoA, H, J, K, L, M, N constitute the membrane sector of the complex.</text>
</comment>
<dbReference type="FunFam" id="1.10.287.3510:FF:000001">
    <property type="entry name" value="NADH-quinone oxidoreductase subunit K"/>
    <property type="match status" value="1"/>
</dbReference>
<dbReference type="Gene3D" id="1.10.287.3510">
    <property type="match status" value="1"/>
</dbReference>
<comment type="function">
    <text evidence="1">NDH-1 shuttles electrons from NADH, via FMN and iron-sulfur (Fe-S) centers, to quinones in the respiratory chain. The immediate electron acceptor for the enzyme in this species is believed to be ubiquinone. Couples the redox reaction to proton translocation (for every two electrons transferred, four hydrogen ions are translocated across the cytoplasmic membrane), and thus conserves the redox energy in a proton gradient.</text>
</comment>
<accession>A0A0L8V5K3</accession>
<dbReference type="Pfam" id="PF00420">
    <property type="entry name" value="Oxidored_q2"/>
    <property type="match status" value="1"/>
</dbReference>
<feature type="transmembrane region" description="Helical" evidence="10">
    <location>
        <begin position="61"/>
        <end position="82"/>
    </location>
</feature>
<evidence type="ECO:0000256" key="8">
    <source>
        <dbReference type="ARBA" id="ARBA00022989"/>
    </source>
</evidence>
<dbReference type="EMBL" id="LGIA01000180">
    <property type="protein sequence ID" value="KOH43706.1"/>
    <property type="molecule type" value="Genomic_DNA"/>
</dbReference>
<protein>
    <recommendedName>
        <fullName evidence="10">NADH-quinone oxidoreductase subunit K</fullName>
        <ecNumber evidence="10">7.1.1.-</ecNumber>
    </recommendedName>
    <alternativeName>
        <fullName evidence="10">NADH dehydrogenase I subunit K</fullName>
    </alternativeName>
    <alternativeName>
        <fullName evidence="10">NDH-1 subunit K</fullName>
    </alternativeName>
</protein>
<evidence type="ECO:0000256" key="9">
    <source>
        <dbReference type="ARBA" id="ARBA00023136"/>
    </source>
</evidence>
<dbReference type="EC" id="7.1.1.-" evidence="10"/>
<dbReference type="GO" id="GO:0005886">
    <property type="term" value="C:plasma membrane"/>
    <property type="evidence" value="ECO:0007669"/>
    <property type="project" value="UniProtKB-SubCell"/>
</dbReference>
<dbReference type="GO" id="GO:0042773">
    <property type="term" value="P:ATP synthesis coupled electron transport"/>
    <property type="evidence" value="ECO:0007669"/>
    <property type="project" value="InterPro"/>
</dbReference>
<keyword evidence="11" id="KW-0560">Oxidoreductase</keyword>
<dbReference type="InterPro" id="IPR001133">
    <property type="entry name" value="NADH_UbQ_OxRdtase_chain4L/K"/>
</dbReference>
<dbReference type="Proteomes" id="UP000036958">
    <property type="component" value="Unassembled WGS sequence"/>
</dbReference>
<dbReference type="GO" id="GO:0048038">
    <property type="term" value="F:quinone binding"/>
    <property type="evidence" value="ECO:0007669"/>
    <property type="project" value="UniProtKB-KW"/>
</dbReference>
<evidence type="ECO:0000256" key="6">
    <source>
        <dbReference type="ARBA" id="ARBA00022719"/>
    </source>
</evidence>
<dbReference type="RefSeq" id="WP_053185910.1">
    <property type="nucleotide sequence ID" value="NZ_LGIA01000180.1"/>
</dbReference>
<sequence length="101" mass="10808">MNVPMEQGILLAAILFCLGLTGLLVHRNIIYMLMSVEVMLNAAGLAFIVAGSAWGEADGQVMFIFILAMAAAEVSVGLALIIQMFKKFRSVDINKASTMNG</sequence>
<gene>
    <name evidence="10" type="primary">nuoK</name>
    <name evidence="11" type="ORF">NC99_34750</name>
</gene>
<dbReference type="GO" id="GO:0030964">
    <property type="term" value="C:NADH dehydrogenase complex"/>
    <property type="evidence" value="ECO:0007669"/>
    <property type="project" value="TreeGrafter"/>
</dbReference>
<reference evidence="12" key="1">
    <citation type="submission" date="2015-07" db="EMBL/GenBank/DDBJ databases">
        <title>Genome sequencing of Sunxiuqinia dokdonensis strain SK.</title>
        <authorList>
            <person name="Ahn S."/>
            <person name="Kim B.-C."/>
        </authorList>
    </citation>
    <scope>NUCLEOTIDE SEQUENCE [LARGE SCALE GENOMIC DNA]</scope>
    <source>
        <strain evidence="12">SK</strain>
    </source>
</reference>
<feature type="transmembrane region" description="Helical" evidence="10">
    <location>
        <begin position="6"/>
        <end position="26"/>
    </location>
</feature>
<comment type="catalytic activity">
    <reaction evidence="10">
        <text>a quinone + NADH + 5 H(+)(in) = a quinol + NAD(+) + 4 H(+)(out)</text>
        <dbReference type="Rhea" id="RHEA:57888"/>
        <dbReference type="ChEBI" id="CHEBI:15378"/>
        <dbReference type="ChEBI" id="CHEBI:24646"/>
        <dbReference type="ChEBI" id="CHEBI:57540"/>
        <dbReference type="ChEBI" id="CHEBI:57945"/>
        <dbReference type="ChEBI" id="CHEBI:132124"/>
    </reaction>
</comment>
<evidence type="ECO:0000313" key="11">
    <source>
        <dbReference type="EMBL" id="KOH43706.1"/>
    </source>
</evidence>
<keyword evidence="9 10" id="KW-0472">Membrane</keyword>
<evidence type="ECO:0000256" key="4">
    <source>
        <dbReference type="ARBA" id="ARBA00022448"/>
    </source>
</evidence>
<evidence type="ECO:0000313" key="12">
    <source>
        <dbReference type="Proteomes" id="UP000036958"/>
    </source>
</evidence>
<comment type="similarity">
    <text evidence="3 10">Belongs to the complex I subunit 4L family.</text>
</comment>
<evidence type="ECO:0000256" key="7">
    <source>
        <dbReference type="ARBA" id="ARBA00022967"/>
    </source>
</evidence>
<keyword evidence="4 10" id="KW-0813">Transport</keyword>
<proteinExistence type="inferred from homology"/>
<organism evidence="11 12">
    <name type="scientific">Sunxiuqinia dokdonensis</name>
    <dbReference type="NCBI Taxonomy" id="1409788"/>
    <lineage>
        <taxon>Bacteria</taxon>
        <taxon>Pseudomonadati</taxon>
        <taxon>Bacteroidota</taxon>
        <taxon>Bacteroidia</taxon>
        <taxon>Marinilabiliales</taxon>
        <taxon>Prolixibacteraceae</taxon>
        <taxon>Sunxiuqinia</taxon>
    </lineage>
</organism>
<name>A0A0L8V5K3_9BACT</name>
<comment type="subcellular location">
    <subcellularLocation>
        <location evidence="10">Cell membrane</location>
        <topology evidence="10">Multi-pass membrane protein</topology>
    </subcellularLocation>
    <subcellularLocation>
        <location evidence="2">Membrane</location>
        <topology evidence="2">Multi-pass membrane protein</topology>
    </subcellularLocation>
</comment>
<keyword evidence="10" id="KW-0520">NAD</keyword>
<dbReference type="STRING" id="1409788.NC99_34750"/>
<evidence type="ECO:0000256" key="10">
    <source>
        <dbReference type="HAMAP-Rule" id="MF_01456"/>
    </source>
</evidence>
<dbReference type="HAMAP" id="MF_01456">
    <property type="entry name" value="NDH1_NuoK"/>
    <property type="match status" value="1"/>
</dbReference>
<keyword evidence="11" id="KW-0830">Ubiquinone</keyword>
<evidence type="ECO:0000256" key="5">
    <source>
        <dbReference type="ARBA" id="ARBA00022692"/>
    </source>
</evidence>
<dbReference type="OrthoDB" id="9810120at2"/>
<comment type="function">
    <text evidence="10">NDH-1 shuttles electrons from NADH, via FMN and iron-sulfur (Fe-S) centers, to quinones in the respiratory chain. The immediate electron acceptor for the enzyme in this species is believed to be a menaquinone. Couples the redox reaction to proton translocation (for every two electrons transferred, four hydrogen ions are translocated across the cytoplasmic membrane), and thus conserves the redox energy in a proton gradient.</text>
</comment>
<keyword evidence="8 10" id="KW-1133">Transmembrane helix</keyword>
<dbReference type="NCBIfam" id="NF004319">
    <property type="entry name" value="PRK05715.1-1"/>
    <property type="match status" value="1"/>
</dbReference>
<comment type="caution">
    <text evidence="11">The sequence shown here is derived from an EMBL/GenBank/DDBJ whole genome shotgun (WGS) entry which is preliminary data.</text>
</comment>
<feature type="transmembrane region" description="Helical" evidence="10">
    <location>
        <begin position="38"/>
        <end position="55"/>
    </location>
</feature>
<keyword evidence="5 10" id="KW-0812">Transmembrane</keyword>
<keyword evidence="12" id="KW-1185">Reference proteome</keyword>
<dbReference type="PANTHER" id="PTHR11434">
    <property type="entry name" value="NADH-UBIQUINONE OXIDOREDUCTASE SUBUNIT ND4L"/>
    <property type="match status" value="1"/>
</dbReference>
<keyword evidence="7 10" id="KW-1278">Translocase</keyword>
<dbReference type="GO" id="GO:0050136">
    <property type="term" value="F:NADH dehydrogenase (quinone) (non-electrogenic) activity"/>
    <property type="evidence" value="ECO:0007669"/>
    <property type="project" value="UniProtKB-UniRule"/>
</dbReference>
<dbReference type="AlphaFoldDB" id="A0A0L8V5K3"/>
<keyword evidence="6 10" id="KW-0874">Quinone</keyword>
<evidence type="ECO:0000256" key="3">
    <source>
        <dbReference type="ARBA" id="ARBA00010519"/>
    </source>
</evidence>
<dbReference type="NCBIfam" id="NF004320">
    <property type="entry name" value="PRK05715.1-2"/>
    <property type="match status" value="1"/>
</dbReference>
<dbReference type="PANTHER" id="PTHR11434:SF16">
    <property type="entry name" value="NADH-UBIQUINONE OXIDOREDUCTASE CHAIN 4L"/>
    <property type="match status" value="1"/>
</dbReference>
<evidence type="ECO:0000256" key="1">
    <source>
        <dbReference type="ARBA" id="ARBA00002378"/>
    </source>
</evidence>
<dbReference type="PATRIC" id="fig|1409788.3.peg.3561"/>
<dbReference type="InterPro" id="IPR039428">
    <property type="entry name" value="NUOK/Mnh_C1-like"/>
</dbReference>
<keyword evidence="10" id="KW-1003">Cell membrane</keyword>